<gene>
    <name evidence="2" type="ORF">E2C01_025954</name>
</gene>
<feature type="region of interest" description="Disordered" evidence="1">
    <location>
        <begin position="1"/>
        <end position="27"/>
    </location>
</feature>
<protein>
    <submittedName>
        <fullName evidence="2">Uncharacterized protein</fullName>
    </submittedName>
</protein>
<accession>A0A5B7EET6</accession>
<feature type="region of interest" description="Disordered" evidence="1">
    <location>
        <begin position="51"/>
        <end position="70"/>
    </location>
</feature>
<feature type="compositionally biased region" description="Low complexity" evidence="1">
    <location>
        <begin position="1"/>
        <end position="11"/>
    </location>
</feature>
<evidence type="ECO:0000313" key="3">
    <source>
        <dbReference type="Proteomes" id="UP000324222"/>
    </source>
</evidence>
<comment type="caution">
    <text evidence="2">The sequence shown here is derived from an EMBL/GenBank/DDBJ whole genome shotgun (WGS) entry which is preliminary data.</text>
</comment>
<evidence type="ECO:0000256" key="1">
    <source>
        <dbReference type="SAM" id="MobiDB-lite"/>
    </source>
</evidence>
<dbReference type="AlphaFoldDB" id="A0A5B7EET6"/>
<proteinExistence type="predicted"/>
<organism evidence="2 3">
    <name type="scientific">Portunus trituberculatus</name>
    <name type="common">Swimming crab</name>
    <name type="synonym">Neptunus trituberculatus</name>
    <dbReference type="NCBI Taxonomy" id="210409"/>
    <lineage>
        <taxon>Eukaryota</taxon>
        <taxon>Metazoa</taxon>
        <taxon>Ecdysozoa</taxon>
        <taxon>Arthropoda</taxon>
        <taxon>Crustacea</taxon>
        <taxon>Multicrustacea</taxon>
        <taxon>Malacostraca</taxon>
        <taxon>Eumalacostraca</taxon>
        <taxon>Eucarida</taxon>
        <taxon>Decapoda</taxon>
        <taxon>Pleocyemata</taxon>
        <taxon>Brachyura</taxon>
        <taxon>Eubrachyura</taxon>
        <taxon>Portunoidea</taxon>
        <taxon>Portunidae</taxon>
        <taxon>Portuninae</taxon>
        <taxon>Portunus</taxon>
    </lineage>
</organism>
<sequence length="70" mass="7424">MVLRASASASALFTSAGGGTPNENSTGWHSRVLKFTKTQVPVVLNFGTLTSSTLWPDTGHGGKKDELQYN</sequence>
<evidence type="ECO:0000313" key="2">
    <source>
        <dbReference type="EMBL" id="MPC32632.1"/>
    </source>
</evidence>
<keyword evidence="3" id="KW-1185">Reference proteome</keyword>
<reference evidence="2 3" key="1">
    <citation type="submission" date="2019-05" db="EMBL/GenBank/DDBJ databases">
        <title>Another draft genome of Portunus trituberculatus and its Hox gene families provides insights of decapod evolution.</title>
        <authorList>
            <person name="Jeong J.-H."/>
            <person name="Song I."/>
            <person name="Kim S."/>
            <person name="Choi T."/>
            <person name="Kim D."/>
            <person name="Ryu S."/>
            <person name="Kim W."/>
        </authorList>
    </citation>
    <scope>NUCLEOTIDE SEQUENCE [LARGE SCALE GENOMIC DNA]</scope>
    <source>
        <tissue evidence="2">Muscle</tissue>
    </source>
</reference>
<feature type="compositionally biased region" description="Basic and acidic residues" evidence="1">
    <location>
        <begin position="60"/>
        <end position="70"/>
    </location>
</feature>
<dbReference type="EMBL" id="VSRR010002664">
    <property type="protein sequence ID" value="MPC32632.1"/>
    <property type="molecule type" value="Genomic_DNA"/>
</dbReference>
<dbReference type="Proteomes" id="UP000324222">
    <property type="component" value="Unassembled WGS sequence"/>
</dbReference>
<name>A0A5B7EET6_PORTR</name>